<keyword evidence="12" id="KW-1185">Reference proteome</keyword>
<dbReference type="PANTHER" id="PTHR48277:SF1">
    <property type="entry name" value="MITOCHONDRIAL RIBOSOMAL PROTEIN S5"/>
    <property type="match status" value="1"/>
</dbReference>
<dbReference type="InterPro" id="IPR000851">
    <property type="entry name" value="Ribosomal_uS5"/>
</dbReference>
<dbReference type="OrthoDB" id="309483at2759"/>
<feature type="domain" description="S5 DRBM" evidence="10">
    <location>
        <begin position="294"/>
        <end position="357"/>
    </location>
</feature>
<evidence type="ECO:0000256" key="6">
    <source>
        <dbReference type="ARBA" id="ARBA00037226"/>
    </source>
</evidence>
<reference evidence="11" key="1">
    <citation type="journal article" date="2020" name="Stud. Mycol.">
        <title>101 Dothideomycetes genomes: a test case for predicting lifestyles and emergence of pathogens.</title>
        <authorList>
            <person name="Haridas S."/>
            <person name="Albert R."/>
            <person name="Binder M."/>
            <person name="Bloem J."/>
            <person name="Labutti K."/>
            <person name="Salamov A."/>
            <person name="Andreopoulos B."/>
            <person name="Baker S."/>
            <person name="Barry K."/>
            <person name="Bills G."/>
            <person name="Bluhm B."/>
            <person name="Cannon C."/>
            <person name="Castanera R."/>
            <person name="Culley D."/>
            <person name="Daum C."/>
            <person name="Ezra D."/>
            <person name="Gonzalez J."/>
            <person name="Henrissat B."/>
            <person name="Kuo A."/>
            <person name="Liang C."/>
            <person name="Lipzen A."/>
            <person name="Lutzoni F."/>
            <person name="Magnuson J."/>
            <person name="Mondo S."/>
            <person name="Nolan M."/>
            <person name="Ohm R."/>
            <person name="Pangilinan J."/>
            <person name="Park H.-J."/>
            <person name="Ramirez L."/>
            <person name="Alfaro M."/>
            <person name="Sun H."/>
            <person name="Tritt A."/>
            <person name="Yoshinaga Y."/>
            <person name="Zwiers L.-H."/>
            <person name="Turgeon B."/>
            <person name="Goodwin S."/>
            <person name="Spatafora J."/>
            <person name="Crous P."/>
            <person name="Grigoriev I."/>
        </authorList>
    </citation>
    <scope>NUCLEOTIDE SEQUENCE</scope>
    <source>
        <strain evidence="11">CBS 130266</strain>
    </source>
</reference>
<dbReference type="Gene3D" id="3.30.230.10">
    <property type="match status" value="1"/>
</dbReference>
<evidence type="ECO:0000256" key="9">
    <source>
        <dbReference type="RuleBase" id="RU003823"/>
    </source>
</evidence>
<evidence type="ECO:0000259" key="10">
    <source>
        <dbReference type="PROSITE" id="PS50881"/>
    </source>
</evidence>
<keyword evidence="4" id="KW-0496">Mitochondrion</keyword>
<comment type="subcellular location">
    <subcellularLocation>
        <location evidence="1">Mitochondrion</location>
    </subcellularLocation>
</comment>
<evidence type="ECO:0000256" key="5">
    <source>
        <dbReference type="ARBA" id="ARBA00023274"/>
    </source>
</evidence>
<evidence type="ECO:0000313" key="11">
    <source>
        <dbReference type="EMBL" id="KAF2428807.1"/>
    </source>
</evidence>
<dbReference type="Gene3D" id="3.30.160.20">
    <property type="match status" value="1"/>
</dbReference>
<evidence type="ECO:0000256" key="7">
    <source>
        <dbReference type="ARBA" id="ARBA00039335"/>
    </source>
</evidence>
<comment type="function">
    <text evidence="6">Component of the mitochondrial ribosome (mitoribosome), a dedicated translation machinery responsible for the synthesis of mitochondrial genome-encoded proteins, including at least some of the essential transmembrane subunits of the mitochondrial respiratory chain. The mitoribosomes are attached to the mitochondrial inner membrane and translation products are cotranslationally integrated into the membrane.</text>
</comment>
<name>A0A9P4NNM2_9PEZI</name>
<evidence type="ECO:0000256" key="1">
    <source>
        <dbReference type="ARBA" id="ARBA00004173"/>
    </source>
</evidence>
<evidence type="ECO:0000313" key="12">
    <source>
        <dbReference type="Proteomes" id="UP000800235"/>
    </source>
</evidence>
<dbReference type="FunFam" id="3.30.160.20:FF:000022">
    <property type="entry name" value="28S ribosomal protein S5, mitochondrial"/>
    <property type="match status" value="1"/>
</dbReference>
<keyword evidence="3 8" id="KW-0689">Ribosomal protein</keyword>
<evidence type="ECO:0000256" key="2">
    <source>
        <dbReference type="ARBA" id="ARBA00008945"/>
    </source>
</evidence>
<keyword evidence="5 8" id="KW-0687">Ribonucleoprotein</keyword>
<dbReference type="PANTHER" id="PTHR48277">
    <property type="entry name" value="MITOCHONDRIAL RIBOSOMAL PROTEIN S5"/>
    <property type="match status" value="1"/>
</dbReference>
<dbReference type="GO" id="GO:0003723">
    <property type="term" value="F:RNA binding"/>
    <property type="evidence" value="ECO:0007669"/>
    <property type="project" value="InterPro"/>
</dbReference>
<proteinExistence type="inferred from homology"/>
<dbReference type="AlphaFoldDB" id="A0A9P4NNM2"/>
<dbReference type="PROSITE" id="PS50881">
    <property type="entry name" value="S5_DSRBD"/>
    <property type="match status" value="1"/>
</dbReference>
<dbReference type="SUPFAM" id="SSF54211">
    <property type="entry name" value="Ribosomal protein S5 domain 2-like"/>
    <property type="match status" value="1"/>
</dbReference>
<comment type="caution">
    <text evidence="11">The sequence shown here is derived from an EMBL/GenBank/DDBJ whole genome shotgun (WGS) entry which is preliminary data.</text>
</comment>
<evidence type="ECO:0000256" key="3">
    <source>
        <dbReference type="ARBA" id="ARBA00022980"/>
    </source>
</evidence>
<dbReference type="InterPro" id="IPR005324">
    <property type="entry name" value="Ribosomal_uS5_C"/>
</dbReference>
<dbReference type="Pfam" id="PF00333">
    <property type="entry name" value="Ribosomal_S5"/>
    <property type="match status" value="1"/>
</dbReference>
<dbReference type="GO" id="GO:0003735">
    <property type="term" value="F:structural constituent of ribosome"/>
    <property type="evidence" value="ECO:0007669"/>
    <property type="project" value="UniProtKB-UniRule"/>
</dbReference>
<organism evidence="11 12">
    <name type="scientific">Tothia fuscella</name>
    <dbReference type="NCBI Taxonomy" id="1048955"/>
    <lineage>
        <taxon>Eukaryota</taxon>
        <taxon>Fungi</taxon>
        <taxon>Dikarya</taxon>
        <taxon>Ascomycota</taxon>
        <taxon>Pezizomycotina</taxon>
        <taxon>Dothideomycetes</taxon>
        <taxon>Pleosporomycetidae</taxon>
        <taxon>Venturiales</taxon>
        <taxon>Cylindrosympodiaceae</taxon>
        <taxon>Tothia</taxon>
    </lineage>
</organism>
<gene>
    <name evidence="11" type="ORF">EJ08DRAFT_688584</name>
</gene>
<dbReference type="InterPro" id="IPR013810">
    <property type="entry name" value="Ribosomal_uS5_N"/>
</dbReference>
<dbReference type="GO" id="GO:0005763">
    <property type="term" value="C:mitochondrial small ribosomal subunit"/>
    <property type="evidence" value="ECO:0007669"/>
    <property type="project" value="UniProtKB-ARBA"/>
</dbReference>
<dbReference type="Pfam" id="PF03719">
    <property type="entry name" value="Ribosomal_S5_C"/>
    <property type="match status" value="1"/>
</dbReference>
<comment type="similarity">
    <text evidence="2 9">Belongs to the universal ribosomal protein uS5 family.</text>
</comment>
<dbReference type="InterPro" id="IPR014721">
    <property type="entry name" value="Ribsml_uS5_D2-typ_fold_subgr"/>
</dbReference>
<dbReference type="InterPro" id="IPR020568">
    <property type="entry name" value="Ribosomal_Su5_D2-typ_SF"/>
</dbReference>
<dbReference type="GO" id="GO:0006412">
    <property type="term" value="P:translation"/>
    <property type="evidence" value="ECO:0007669"/>
    <property type="project" value="InterPro"/>
</dbReference>
<dbReference type="FunFam" id="3.30.230.10:FF:000041">
    <property type="entry name" value="37S ribosomal protein S5"/>
    <property type="match status" value="1"/>
</dbReference>
<dbReference type="SUPFAM" id="SSF54768">
    <property type="entry name" value="dsRNA-binding domain-like"/>
    <property type="match status" value="1"/>
</dbReference>
<evidence type="ECO:0000256" key="4">
    <source>
        <dbReference type="ARBA" id="ARBA00023128"/>
    </source>
</evidence>
<accession>A0A9P4NNM2</accession>
<protein>
    <recommendedName>
        <fullName evidence="7">Small ribosomal subunit protein uS5m</fullName>
    </recommendedName>
</protein>
<dbReference type="EMBL" id="MU007052">
    <property type="protein sequence ID" value="KAF2428807.1"/>
    <property type="molecule type" value="Genomic_DNA"/>
</dbReference>
<evidence type="ECO:0000256" key="8">
    <source>
        <dbReference type="PROSITE-ProRule" id="PRU00268"/>
    </source>
</evidence>
<dbReference type="Proteomes" id="UP000800235">
    <property type="component" value="Unassembled WGS sequence"/>
</dbReference>
<sequence>MSVCRPATCLFRRNASAIRSSSTTPTTIRPISTTSIRHGRRRPNYENLSRTELAEIDAATKHFPEYTPEERRALKHHYTPEQIAALEEAEKAIDLRDLVLQGQFRHDHWKPSYLDDFTTLDPFLDKKEVIEPTLAPRIRPVHQDLVTDEGARQTLEEEESHGIDDDPRSTDELFALAEAEEQSTQIRKFFAELKRYKGTAREHGIRVLLRKYAGDYEPPKYDIDAELRDPLTLVHGQGKELGLDPAYSALAPEVPKFDDPRIRWPFGDDDDPNAAGYKRLALQTGFTLDQIKKFRTKRLVTHRVVNQTRMGKIASMYNLTIAGNGQGLLGIGEGKSAEPEDAARQSLLNAIRNMKPIHRYEGRTIYGEVDGKVGAVQVKLSARPPGFGLRVHHLMYEMCRCAGIADLSARSIRSRNPMNTIKATFEALTAQKLPEDIARARGRKLIDLRKVYYAGKVY</sequence>